<sequence length="171" mass="17801">MGREKNKAKYISRYGMLIALAFIFSYIESLIPIPMPAPGMKLGLANLVTVVGLYTVGFRGTCAVSLIRIVLVGLTFGNAFSMWYGLAGGIVSLLLMTACKALKAFSPVGVSVVGGVGHNIGQILVAAFVVENTGVFYYLPLLTAGGVGAGAVIGILGGIVVQRIRRAYGDA</sequence>
<name>A0A9D2HII2_9FIRM</name>
<dbReference type="InterPro" id="IPR010898">
    <property type="entry name" value="Hpre_diP_synth_I"/>
</dbReference>
<dbReference type="InterPro" id="IPR014535">
    <property type="entry name" value="Hpre_diP_synt_I"/>
</dbReference>
<dbReference type="Pfam" id="PF07456">
    <property type="entry name" value="Hpre_diP_synt_I"/>
    <property type="match status" value="1"/>
</dbReference>
<dbReference type="PIRSF" id="PIRSF027391">
    <property type="entry name" value="Hpre_diP_synt_I"/>
    <property type="match status" value="1"/>
</dbReference>
<keyword evidence="1" id="KW-0472">Membrane</keyword>
<dbReference type="Gene3D" id="1.10.1760.20">
    <property type="match status" value="1"/>
</dbReference>
<reference evidence="2" key="1">
    <citation type="journal article" date="2021" name="PeerJ">
        <title>Extensive microbial diversity within the chicken gut microbiome revealed by metagenomics and culture.</title>
        <authorList>
            <person name="Gilroy R."/>
            <person name="Ravi A."/>
            <person name="Getino M."/>
            <person name="Pursley I."/>
            <person name="Horton D.L."/>
            <person name="Alikhan N.F."/>
            <person name="Baker D."/>
            <person name="Gharbi K."/>
            <person name="Hall N."/>
            <person name="Watson M."/>
            <person name="Adriaenssens E.M."/>
            <person name="Foster-Nyarko E."/>
            <person name="Jarju S."/>
            <person name="Secka A."/>
            <person name="Antonio M."/>
            <person name="Oren A."/>
            <person name="Chaudhuri R.R."/>
            <person name="La Ragione R."/>
            <person name="Hildebrand F."/>
            <person name="Pallen M.J."/>
        </authorList>
    </citation>
    <scope>NUCLEOTIDE SEQUENCE</scope>
    <source>
        <strain evidence="2">CHK178-16964</strain>
    </source>
</reference>
<protein>
    <submittedName>
        <fullName evidence="2">Gx transporter family protein</fullName>
    </submittedName>
</protein>
<gene>
    <name evidence="2" type="ORF">IAA07_05985</name>
</gene>
<organism evidence="2 3">
    <name type="scientific">Candidatus Lachnoclostridium stercoravium</name>
    <dbReference type="NCBI Taxonomy" id="2838633"/>
    <lineage>
        <taxon>Bacteria</taxon>
        <taxon>Bacillati</taxon>
        <taxon>Bacillota</taxon>
        <taxon>Clostridia</taxon>
        <taxon>Lachnospirales</taxon>
        <taxon>Lachnospiraceae</taxon>
    </lineage>
</organism>
<feature type="transmembrane region" description="Helical" evidence="1">
    <location>
        <begin position="43"/>
        <end position="70"/>
    </location>
</feature>
<keyword evidence="1" id="KW-1133">Transmembrane helix</keyword>
<evidence type="ECO:0000256" key="1">
    <source>
        <dbReference type="SAM" id="Phobius"/>
    </source>
</evidence>
<feature type="transmembrane region" description="Helical" evidence="1">
    <location>
        <begin position="76"/>
        <end position="96"/>
    </location>
</feature>
<feature type="transmembrane region" description="Helical" evidence="1">
    <location>
        <begin position="12"/>
        <end position="31"/>
    </location>
</feature>
<dbReference type="Proteomes" id="UP000823900">
    <property type="component" value="Unassembled WGS sequence"/>
</dbReference>
<feature type="transmembrane region" description="Helical" evidence="1">
    <location>
        <begin position="136"/>
        <end position="161"/>
    </location>
</feature>
<feature type="transmembrane region" description="Helical" evidence="1">
    <location>
        <begin position="108"/>
        <end position="130"/>
    </location>
</feature>
<comment type="caution">
    <text evidence="2">The sequence shown here is derived from an EMBL/GenBank/DDBJ whole genome shotgun (WGS) entry which is preliminary data.</text>
</comment>
<dbReference type="EMBL" id="DWZA01000053">
    <property type="protein sequence ID" value="HJA71119.1"/>
    <property type="molecule type" value="Genomic_DNA"/>
</dbReference>
<reference evidence="2" key="2">
    <citation type="submission" date="2021-04" db="EMBL/GenBank/DDBJ databases">
        <authorList>
            <person name="Gilroy R."/>
        </authorList>
    </citation>
    <scope>NUCLEOTIDE SEQUENCE</scope>
    <source>
        <strain evidence="2">CHK178-16964</strain>
    </source>
</reference>
<keyword evidence="1" id="KW-0812">Transmembrane</keyword>
<evidence type="ECO:0000313" key="3">
    <source>
        <dbReference type="Proteomes" id="UP000823900"/>
    </source>
</evidence>
<dbReference type="AlphaFoldDB" id="A0A9D2HII2"/>
<evidence type="ECO:0000313" key="2">
    <source>
        <dbReference type="EMBL" id="HJA71119.1"/>
    </source>
</evidence>
<accession>A0A9D2HII2</accession>
<proteinExistence type="predicted"/>